<keyword evidence="3" id="KW-1185">Reference proteome</keyword>
<name>A0A562ZQI7_9BURK</name>
<evidence type="ECO:0000256" key="1">
    <source>
        <dbReference type="SAM" id="SignalP"/>
    </source>
</evidence>
<dbReference type="RefSeq" id="WP_145893546.1">
    <property type="nucleotide sequence ID" value="NZ_VOBQ01000011.1"/>
</dbReference>
<dbReference type="Proteomes" id="UP000318199">
    <property type="component" value="Unassembled WGS sequence"/>
</dbReference>
<protein>
    <submittedName>
        <fullName evidence="2">Uncharacterized protein</fullName>
    </submittedName>
</protein>
<proteinExistence type="predicted"/>
<sequence>MKLRLAALLVLSGAWCPGWAQPQLATNEVVFKSGNWFVVRSARARSDTVGCTGYYKSERDVQLGADQLILKVPGKPRQIVVRFNDEVSLPSRAATKAEQQLGAIVIGGDQFEKLQTSRRLNVEFSSKEKRSQVALRLQGLPEALANIRNGCPPAAKPAASSLCTEPLMARMRANGVTAAQVERICR</sequence>
<dbReference type="EMBL" id="VOBQ01000011">
    <property type="protein sequence ID" value="TWO70555.1"/>
    <property type="molecule type" value="Genomic_DNA"/>
</dbReference>
<dbReference type="OrthoDB" id="7959276at2"/>
<organism evidence="2 3">
    <name type="scientific">Caenimonas sedimenti</name>
    <dbReference type="NCBI Taxonomy" id="2596921"/>
    <lineage>
        <taxon>Bacteria</taxon>
        <taxon>Pseudomonadati</taxon>
        <taxon>Pseudomonadota</taxon>
        <taxon>Betaproteobacteria</taxon>
        <taxon>Burkholderiales</taxon>
        <taxon>Comamonadaceae</taxon>
        <taxon>Caenimonas</taxon>
    </lineage>
</organism>
<keyword evidence="1" id="KW-0732">Signal</keyword>
<reference evidence="2 3" key="1">
    <citation type="submission" date="2019-07" db="EMBL/GenBank/DDBJ databases">
        <title>Caenimonas sedimenti sp. nov., isolated from activated sludge.</title>
        <authorList>
            <person name="Xu J."/>
        </authorList>
    </citation>
    <scope>NUCLEOTIDE SEQUENCE [LARGE SCALE GENOMIC DNA]</scope>
    <source>
        <strain evidence="2 3">HX-9-20</strain>
    </source>
</reference>
<evidence type="ECO:0000313" key="2">
    <source>
        <dbReference type="EMBL" id="TWO70555.1"/>
    </source>
</evidence>
<feature type="chain" id="PRO_5022184909" evidence="1">
    <location>
        <begin position="21"/>
        <end position="186"/>
    </location>
</feature>
<dbReference type="AlphaFoldDB" id="A0A562ZQI7"/>
<evidence type="ECO:0000313" key="3">
    <source>
        <dbReference type="Proteomes" id="UP000318199"/>
    </source>
</evidence>
<gene>
    <name evidence="2" type="ORF">FN976_13390</name>
</gene>
<feature type="signal peptide" evidence="1">
    <location>
        <begin position="1"/>
        <end position="20"/>
    </location>
</feature>
<comment type="caution">
    <text evidence="2">The sequence shown here is derived from an EMBL/GenBank/DDBJ whole genome shotgun (WGS) entry which is preliminary data.</text>
</comment>
<accession>A0A562ZQI7</accession>